<protein>
    <submittedName>
        <fullName evidence="1">Uncharacterized protein</fullName>
    </submittedName>
</protein>
<dbReference type="Proteomes" id="UP000029736">
    <property type="component" value="Unassembled WGS sequence"/>
</dbReference>
<dbReference type="STRING" id="1524460.IX84_25245"/>
<gene>
    <name evidence="1" type="ORF">IX84_25245</name>
</gene>
<organism evidence="1 2">
    <name type="scientific">Phaeodactylibacter xiamenensis</name>
    <dbReference type="NCBI Taxonomy" id="1524460"/>
    <lineage>
        <taxon>Bacteria</taxon>
        <taxon>Pseudomonadati</taxon>
        <taxon>Bacteroidota</taxon>
        <taxon>Saprospiria</taxon>
        <taxon>Saprospirales</taxon>
        <taxon>Haliscomenobacteraceae</taxon>
        <taxon>Phaeodactylibacter</taxon>
    </lineage>
</organism>
<accession>A0A098S1C7</accession>
<name>A0A098S1C7_9BACT</name>
<proteinExistence type="predicted"/>
<evidence type="ECO:0000313" key="2">
    <source>
        <dbReference type="Proteomes" id="UP000029736"/>
    </source>
</evidence>
<comment type="caution">
    <text evidence="1">The sequence shown here is derived from an EMBL/GenBank/DDBJ whole genome shotgun (WGS) entry which is preliminary data.</text>
</comment>
<dbReference type="AlphaFoldDB" id="A0A098S1C7"/>
<sequence>MKNQLYILIAIGLALYGLSSIVQGRKRQEEIIARLRYERAKREEEELQDTPFVPGSWYVYIFWHHAGDLAKAKQIESALEQYTGQEDRIFKIPFAQLLQGQVQNSQGRYLPTSEIDRLFPGVRQASEYPVTYLSKLSLDGRQMNVASIEGTIEADGFMQLFEQIDQLVAEGY</sequence>
<dbReference type="EMBL" id="JPOS01000083">
    <property type="protein sequence ID" value="KGE85915.1"/>
    <property type="molecule type" value="Genomic_DNA"/>
</dbReference>
<evidence type="ECO:0000313" key="1">
    <source>
        <dbReference type="EMBL" id="KGE85915.1"/>
    </source>
</evidence>
<dbReference type="RefSeq" id="WP_044226902.1">
    <property type="nucleotide sequence ID" value="NZ_JBKAGJ010000022.1"/>
</dbReference>
<reference evidence="1 2" key="1">
    <citation type="journal article" date="2014" name="Int. J. Syst. Evol. Microbiol.">
        <title>Phaeodactylibacter xiamenensis gen. nov., sp. nov., a member of the family Saprospiraceae isolated from the marine alga Phaeodactylum tricornutum.</title>
        <authorList>
            <person name="Chen Z.Jr."/>
            <person name="Lei X."/>
            <person name="Lai Q."/>
            <person name="Li Y."/>
            <person name="Zhang B."/>
            <person name="Zhang J."/>
            <person name="Zhang H."/>
            <person name="Yang L."/>
            <person name="Zheng W."/>
            <person name="Tian Y."/>
            <person name="Yu Z."/>
            <person name="Xu H.Jr."/>
            <person name="Zheng T."/>
        </authorList>
    </citation>
    <scope>NUCLEOTIDE SEQUENCE [LARGE SCALE GENOMIC DNA]</scope>
    <source>
        <strain evidence="1 2">KD52</strain>
    </source>
</reference>
<keyword evidence="2" id="KW-1185">Reference proteome</keyword>